<dbReference type="InterPro" id="IPR009003">
    <property type="entry name" value="Peptidase_S1_PA"/>
</dbReference>
<reference evidence="7" key="1">
    <citation type="submission" date="2020-02" db="EMBL/GenBank/DDBJ databases">
        <authorList>
            <person name="Meier V. D."/>
        </authorList>
    </citation>
    <scope>NUCLEOTIDE SEQUENCE</scope>
    <source>
        <strain evidence="7">AVDCRST_MAG49</strain>
    </source>
</reference>
<feature type="domain" description="PDZ" evidence="6">
    <location>
        <begin position="406"/>
        <end position="497"/>
    </location>
</feature>
<feature type="compositionally biased region" description="Basic and acidic residues" evidence="4">
    <location>
        <begin position="45"/>
        <end position="68"/>
    </location>
</feature>
<keyword evidence="5" id="KW-0812">Transmembrane</keyword>
<dbReference type="InterPro" id="IPR001940">
    <property type="entry name" value="Peptidase_S1C"/>
</dbReference>
<comment type="similarity">
    <text evidence="1">Belongs to the peptidase S1C family.</text>
</comment>
<evidence type="ECO:0000256" key="5">
    <source>
        <dbReference type="SAM" id="Phobius"/>
    </source>
</evidence>
<evidence type="ECO:0000313" key="7">
    <source>
        <dbReference type="EMBL" id="CAA9563408.1"/>
    </source>
</evidence>
<gene>
    <name evidence="7" type="ORF">AVDCRST_MAG49-2669</name>
</gene>
<keyword evidence="3" id="KW-0378">Hydrolase</keyword>
<evidence type="ECO:0000256" key="2">
    <source>
        <dbReference type="ARBA" id="ARBA00022670"/>
    </source>
</evidence>
<dbReference type="AlphaFoldDB" id="A0A6J4UZ24"/>
<dbReference type="GO" id="GO:0004252">
    <property type="term" value="F:serine-type endopeptidase activity"/>
    <property type="evidence" value="ECO:0007669"/>
    <property type="project" value="InterPro"/>
</dbReference>
<dbReference type="InterPro" id="IPR036034">
    <property type="entry name" value="PDZ_sf"/>
</dbReference>
<dbReference type="EMBL" id="CADCWG010000184">
    <property type="protein sequence ID" value="CAA9563408.1"/>
    <property type="molecule type" value="Genomic_DNA"/>
</dbReference>
<dbReference type="Pfam" id="PF13180">
    <property type="entry name" value="PDZ_2"/>
    <property type="match status" value="1"/>
</dbReference>
<proteinExistence type="inferred from homology"/>
<dbReference type="InterPro" id="IPR001478">
    <property type="entry name" value="PDZ"/>
</dbReference>
<protein>
    <submittedName>
        <fullName evidence="7">HtrA protease/chaperone protein</fullName>
    </submittedName>
</protein>
<evidence type="ECO:0000256" key="3">
    <source>
        <dbReference type="ARBA" id="ARBA00022801"/>
    </source>
</evidence>
<organism evidence="7">
    <name type="scientific">uncultured Thermomicrobiales bacterium</name>
    <dbReference type="NCBI Taxonomy" id="1645740"/>
    <lineage>
        <taxon>Bacteria</taxon>
        <taxon>Pseudomonadati</taxon>
        <taxon>Thermomicrobiota</taxon>
        <taxon>Thermomicrobia</taxon>
        <taxon>Thermomicrobiales</taxon>
        <taxon>environmental samples</taxon>
    </lineage>
</organism>
<feature type="transmembrane region" description="Helical" evidence="5">
    <location>
        <begin position="157"/>
        <end position="178"/>
    </location>
</feature>
<dbReference type="GO" id="GO:0006508">
    <property type="term" value="P:proteolysis"/>
    <property type="evidence" value="ECO:0007669"/>
    <property type="project" value="UniProtKB-KW"/>
</dbReference>
<keyword evidence="5" id="KW-0472">Membrane</keyword>
<evidence type="ECO:0000256" key="4">
    <source>
        <dbReference type="SAM" id="MobiDB-lite"/>
    </source>
</evidence>
<keyword evidence="2 7" id="KW-0645">Protease</keyword>
<evidence type="ECO:0000259" key="6">
    <source>
        <dbReference type="PROSITE" id="PS50106"/>
    </source>
</evidence>
<dbReference type="PANTHER" id="PTHR43343:SF3">
    <property type="entry name" value="PROTEASE DO-LIKE 8, CHLOROPLASTIC"/>
    <property type="match status" value="1"/>
</dbReference>
<dbReference type="SUPFAM" id="SSF50156">
    <property type="entry name" value="PDZ domain-like"/>
    <property type="match status" value="1"/>
</dbReference>
<dbReference type="InterPro" id="IPR043504">
    <property type="entry name" value="Peptidase_S1_PA_chymotrypsin"/>
</dbReference>
<evidence type="ECO:0000256" key="1">
    <source>
        <dbReference type="ARBA" id="ARBA00010541"/>
    </source>
</evidence>
<dbReference type="Gene3D" id="2.40.10.10">
    <property type="entry name" value="Trypsin-like serine proteases"/>
    <property type="match status" value="2"/>
</dbReference>
<feature type="region of interest" description="Disordered" evidence="4">
    <location>
        <begin position="22"/>
        <end position="73"/>
    </location>
</feature>
<name>A0A6J4UZ24_9BACT</name>
<dbReference type="Pfam" id="PF13365">
    <property type="entry name" value="Trypsin_2"/>
    <property type="match status" value="1"/>
</dbReference>
<dbReference type="PRINTS" id="PR00834">
    <property type="entry name" value="PROTEASES2C"/>
</dbReference>
<sequence length="512" mass="53528">MTGHQTGACPPAGGLVRRPAAATAGHARVGHGGPPWLGDSTHATGRCDRHGGRGHQDRQTTNNRRERFGLPTTCDRPDAALTDVHGLVTVSFTSIPRPVHERRLRLTLASRPAWSPVGRAIGPSRPRARAAAVTGGRARECRPPESKEEDMPRYRHLNVLIGSAALCVLLALAAVGLVTEWGSPRVDATLAAPTTGAEGQTMDTVSLVEAVEPAVVTVINQQQVGGLRSGAQAQPAGSGTGFIIDDRGHVVTNEHVVRNGDSFEVIFADGEERPATLVGADPLSDLAVVRVEGDVPATVPLGDSDALRQGQPVVAIGSPLGAFANTVTDGIVSATNRDFPGVPNQGEAYYSNLVQHTAPINPGNSGGPLFNLAGQVVGVNTLGIPEAQGLFFAIPTNSVQRIVGQLIERGRVAYAYLGVSVQPVTEQLVGQYDLPVDHGVAVLGVEPNGPAAEAGIREGDFILALEGRQIDEQNPLSELLFASAPGDTIAATVQRGDQRLEIPVTLAEREES</sequence>
<dbReference type="CDD" id="cd06779">
    <property type="entry name" value="cpPDZ_Deg_HtrA-like"/>
    <property type="match status" value="1"/>
</dbReference>
<dbReference type="PANTHER" id="PTHR43343">
    <property type="entry name" value="PEPTIDASE S12"/>
    <property type="match status" value="1"/>
</dbReference>
<dbReference type="SUPFAM" id="SSF50494">
    <property type="entry name" value="Trypsin-like serine proteases"/>
    <property type="match status" value="1"/>
</dbReference>
<dbReference type="PROSITE" id="PS50106">
    <property type="entry name" value="PDZ"/>
    <property type="match status" value="1"/>
</dbReference>
<dbReference type="SMART" id="SM00228">
    <property type="entry name" value="PDZ"/>
    <property type="match status" value="1"/>
</dbReference>
<keyword evidence="5" id="KW-1133">Transmembrane helix</keyword>
<accession>A0A6J4UZ24</accession>
<dbReference type="Gene3D" id="2.30.42.10">
    <property type="match status" value="1"/>
</dbReference>
<dbReference type="InterPro" id="IPR051201">
    <property type="entry name" value="Chloro_Bact_Ser_Proteases"/>
</dbReference>